<name>A0A2B7ZKU9_9EURO</name>
<dbReference type="Pfam" id="PF00385">
    <property type="entry name" value="Chromo"/>
    <property type="match status" value="1"/>
</dbReference>
<evidence type="ECO:0000259" key="3">
    <source>
        <dbReference type="PROSITE" id="PS50013"/>
    </source>
</evidence>
<proteinExistence type="predicted"/>
<protein>
    <recommendedName>
        <fullName evidence="3">Chromo domain-containing protein</fullName>
    </recommendedName>
</protein>
<dbReference type="CDD" id="cd18966">
    <property type="entry name" value="chromodomain"/>
    <property type="match status" value="1"/>
</dbReference>
<reference evidence="4 5" key="1">
    <citation type="submission" date="2017-10" db="EMBL/GenBank/DDBJ databases">
        <title>Comparative genomics in systemic dimorphic fungi from Ajellomycetaceae.</title>
        <authorList>
            <person name="Munoz J.F."/>
            <person name="Mcewen J.G."/>
            <person name="Clay O.K."/>
            <person name="Cuomo C.A."/>
        </authorList>
    </citation>
    <scope>NUCLEOTIDE SEQUENCE [LARGE SCALE GENOMIC DNA]</scope>
    <source>
        <strain evidence="4 5">UAMH4076</strain>
    </source>
</reference>
<gene>
    <name evidence="4" type="ORF">GX50_03367</name>
</gene>
<dbReference type="InterPro" id="IPR016197">
    <property type="entry name" value="Chromo-like_dom_sf"/>
</dbReference>
<dbReference type="STRING" id="73230.A0A2B7ZKU9"/>
<feature type="region of interest" description="Disordered" evidence="2">
    <location>
        <begin position="120"/>
        <end position="140"/>
    </location>
</feature>
<feature type="region of interest" description="Disordered" evidence="2">
    <location>
        <begin position="372"/>
        <end position="481"/>
    </location>
</feature>
<comment type="caution">
    <text evidence="4">The sequence shown here is derived from an EMBL/GenBank/DDBJ whole genome shotgun (WGS) entry which is preliminary data.</text>
</comment>
<dbReference type="Proteomes" id="UP000226031">
    <property type="component" value="Unassembled WGS sequence"/>
</dbReference>
<dbReference type="AlphaFoldDB" id="A0A2B7ZKU9"/>
<sequence length="1080" mass="121582">MNSKGASSDDDDISITSTVGSEPQSEYEVESILAQKSFLDGEAYLVKWAGYPLERATWEPEESFCDPNTLVEWKRKTASGEHALLDVDVDALARRIKEIEDAKLGRHRRRRAKRIRLGIPVSPSADSYGTGCDSQDSDSDLDSFIVDDDLDVEREGEEEGWQSLQKKKHRLSGNSAKHGAGMAAPPSRHGVPSSQPQGSASLLSLSTEFPNKKKKGDASSAVRPPATKCQSTQSSKPSSPVKRVQTSKNLQKNYAQSQTRPILKLQTSSSTDPPSNPFPCPAQGQPPSSSTPKGSAKKTIPQLLGPSIPTGPANKSVSIRARKQKGRQPNFFRNLSSKNRYERAMHRDLTPDIRQLDLRAPSQWIASQINKAPVSESPSRLHSSHNSESLFVEQDSPRHDSHDRPRFQNSPIRIDGSVEARGSHQPCPAQHASGQPSSKLSHEGSPNSYNSEPTILSPAFSPNKDKSVRSSDKSPAKGKEGRFFRYFQPSEALVHLRFGPEGKKIGDVRLGGLTKSTIWQLVLLKAQHKIDIHFKDVCNLDQYRQLCDRRQNVMFCSGWVIGYDDTSPAVNDLANYLRDNRLAALWYHPNEDISSVIVAFASDSPDWKFLNKTAEYPSARLRIAVRSSLAPVSSFQPITAKEAPYDGGEHSANREESDFIMNPQPVEPIVQRDENKTALSKLLSATTESMDIKALFRERFDITYDELSIVNTIKKERAARSFYLHFPHEVEDEFQLVLLFLKHFDMVAFSNRVEGDWEKFVKTATTGTVLFHQKFIHYENMPKLAKLLRASVNVFSISLAEPIKHLDYDSHLQRLFPHGGIILMTEDFMLKEPKVALKVLGWFGYFIERKFPGTWKMLLRPNVQCWLLDLCASWPDDTLWQMYNTINKLIPEYPIGHYNTYRREGSPESLDGLTDDEGQHHPFISTREISDYGSRLEDDHPNIPRGLTQAERDTDHLVEYFAGYALIHAERFRRFVVLTTHKPQPRWQAWTHIEIMHYPEFKRELMTSNSHIVSNSNSMYKDKKSSSKSRSERHSISVSGSGRDRDGEKAATTKPRRQSLSTTSTPAPAPVPSSKSSTPQ</sequence>
<feature type="region of interest" description="Disordered" evidence="2">
    <location>
        <begin position="1015"/>
        <end position="1080"/>
    </location>
</feature>
<feature type="region of interest" description="Disordered" evidence="2">
    <location>
        <begin position="154"/>
        <end position="344"/>
    </location>
</feature>
<feature type="region of interest" description="Disordered" evidence="2">
    <location>
        <begin position="1"/>
        <end position="23"/>
    </location>
</feature>
<feature type="compositionally biased region" description="Basic and acidic residues" evidence="2">
    <location>
        <begin position="395"/>
        <end position="406"/>
    </location>
</feature>
<dbReference type="SUPFAM" id="SSF54160">
    <property type="entry name" value="Chromo domain-like"/>
    <property type="match status" value="1"/>
</dbReference>
<dbReference type="InterPro" id="IPR000953">
    <property type="entry name" value="Chromo/chromo_shadow_dom"/>
</dbReference>
<feature type="compositionally biased region" description="Low complexity" evidence="2">
    <location>
        <begin position="1059"/>
        <end position="1080"/>
    </location>
</feature>
<feature type="compositionally biased region" description="Basic and acidic residues" evidence="2">
    <location>
        <begin position="1020"/>
        <end position="1035"/>
    </location>
</feature>
<dbReference type="VEuPathDB" id="FungiDB:EMCG_02400"/>
<keyword evidence="5" id="KW-1185">Reference proteome</keyword>
<feature type="compositionally biased region" description="Polar residues" evidence="2">
    <location>
        <begin position="192"/>
        <end position="209"/>
    </location>
</feature>
<dbReference type="GO" id="GO:0006338">
    <property type="term" value="P:chromatin remodeling"/>
    <property type="evidence" value="ECO:0007669"/>
    <property type="project" value="UniProtKB-ARBA"/>
</dbReference>
<dbReference type="EMBL" id="PDND01000054">
    <property type="protein sequence ID" value="PGH33798.1"/>
    <property type="molecule type" value="Genomic_DNA"/>
</dbReference>
<dbReference type="PROSITE" id="PS50013">
    <property type="entry name" value="CHROMO_2"/>
    <property type="match status" value="1"/>
</dbReference>
<feature type="compositionally biased region" description="Basic and acidic residues" evidence="2">
    <location>
        <begin position="1042"/>
        <end position="1051"/>
    </location>
</feature>
<feature type="compositionally biased region" description="Polar residues" evidence="2">
    <location>
        <begin position="228"/>
        <end position="273"/>
    </location>
</feature>
<feature type="compositionally biased region" description="Polar residues" evidence="2">
    <location>
        <begin position="432"/>
        <end position="454"/>
    </location>
</feature>
<evidence type="ECO:0000256" key="1">
    <source>
        <dbReference type="ARBA" id="ARBA00011353"/>
    </source>
</evidence>
<comment type="subunit">
    <text evidence="1">Component of the NuA4 histone acetyltransferase complex.</text>
</comment>
<dbReference type="InterPro" id="IPR023780">
    <property type="entry name" value="Chromo_domain"/>
</dbReference>
<evidence type="ECO:0000256" key="2">
    <source>
        <dbReference type="SAM" id="MobiDB-lite"/>
    </source>
</evidence>
<organism evidence="4 5">
    <name type="scientific">[Emmonsia] crescens</name>
    <dbReference type="NCBI Taxonomy" id="73230"/>
    <lineage>
        <taxon>Eukaryota</taxon>
        <taxon>Fungi</taxon>
        <taxon>Dikarya</taxon>
        <taxon>Ascomycota</taxon>
        <taxon>Pezizomycotina</taxon>
        <taxon>Eurotiomycetes</taxon>
        <taxon>Eurotiomycetidae</taxon>
        <taxon>Onygenales</taxon>
        <taxon>Ajellomycetaceae</taxon>
        <taxon>Emergomyces</taxon>
    </lineage>
</organism>
<accession>A0A2B7ZKU9</accession>
<feature type="compositionally biased region" description="Basic and acidic residues" evidence="2">
    <location>
        <begin position="463"/>
        <end position="481"/>
    </location>
</feature>
<evidence type="ECO:0000313" key="4">
    <source>
        <dbReference type="EMBL" id="PGH33798.1"/>
    </source>
</evidence>
<evidence type="ECO:0000313" key="5">
    <source>
        <dbReference type="Proteomes" id="UP000226031"/>
    </source>
</evidence>
<dbReference type="SMART" id="SM00298">
    <property type="entry name" value="CHROMO"/>
    <property type="match status" value="1"/>
</dbReference>
<feature type="domain" description="Chromo" evidence="3">
    <location>
        <begin position="27"/>
        <end position="76"/>
    </location>
</feature>
<dbReference type="Gene3D" id="2.40.50.40">
    <property type="match status" value="1"/>
</dbReference>
<feature type="compositionally biased region" description="Polar residues" evidence="2">
    <location>
        <begin position="372"/>
        <end position="389"/>
    </location>
</feature>